<keyword evidence="1 4" id="KW-0732">Signal</keyword>
<dbReference type="GO" id="GO:0000270">
    <property type="term" value="P:peptidoglycan metabolic process"/>
    <property type="evidence" value="ECO:0007669"/>
    <property type="project" value="UniProtKB-UniRule"/>
</dbReference>
<dbReference type="AlphaFoldDB" id="A0A379B6J8"/>
<sequence precursor="true">MRLTKTVKFLTALLVSAIAVSANAQTTKKHYGIQGPKLIPQTATTKTHTYQVKGKTYTTKSSKNAKNYSKEGIASYYHKKFTGRRTASGEPYRPTRYTAAHKTLPLNSYALVTNLRNNRKVIVRINDRGPFSNKRIIDLSYASAKEIGIIGSGLGKVRIEALHVDRNGKISGPAAEVLAKSAKTKEAAQRIDNAAISHWAKEKASKQSGYKLRMLNVSNKKQAEQLIDQLALENVKAEISQNGAKYDIHFGPVKSQNEINQLKAQLKKLNQAKQLIVYSDN</sequence>
<dbReference type="PANTHER" id="PTHR34183:SF1">
    <property type="entry name" value="ENDOLYTIC PEPTIDOGLYCAN TRANSGLYCOSYLASE RLPA"/>
    <property type="match status" value="1"/>
</dbReference>
<evidence type="ECO:0000256" key="4">
    <source>
        <dbReference type="HAMAP-Rule" id="MF_02071"/>
    </source>
</evidence>
<dbReference type="SUPFAM" id="SSF50685">
    <property type="entry name" value="Barwin-like endoglucanases"/>
    <property type="match status" value="1"/>
</dbReference>
<protein>
    <recommendedName>
        <fullName evidence="4">Endolytic peptidoglycan transglycosylase RlpA</fullName>
        <ecNumber evidence="4">4.2.2.-</ecNumber>
    </recommendedName>
</protein>
<dbReference type="InterPro" id="IPR034718">
    <property type="entry name" value="RlpA"/>
</dbReference>
<dbReference type="GO" id="GO:0071555">
    <property type="term" value="P:cell wall organization"/>
    <property type="evidence" value="ECO:0007669"/>
    <property type="project" value="UniProtKB-KW"/>
</dbReference>
<dbReference type="InterPro" id="IPR009009">
    <property type="entry name" value="RlpA-like_DPBB"/>
</dbReference>
<dbReference type="PROSITE" id="PS51724">
    <property type="entry name" value="SPOR"/>
    <property type="match status" value="1"/>
</dbReference>
<dbReference type="Proteomes" id="UP000254280">
    <property type="component" value="Unassembled WGS sequence"/>
</dbReference>
<dbReference type="InterPro" id="IPR036680">
    <property type="entry name" value="SPOR-like_sf"/>
</dbReference>
<dbReference type="Pfam" id="PF05036">
    <property type="entry name" value="SPOR"/>
    <property type="match status" value="1"/>
</dbReference>
<proteinExistence type="inferred from homology"/>
<evidence type="ECO:0000313" key="8">
    <source>
        <dbReference type="Proteomes" id="UP000254280"/>
    </source>
</evidence>
<feature type="signal peptide" evidence="4">
    <location>
        <begin position="1"/>
        <end position="24"/>
    </location>
</feature>
<gene>
    <name evidence="4" type="primary">rlpA</name>
    <name evidence="7" type="ORF">NCTC10699_01826</name>
</gene>
<dbReference type="EMBL" id="UGSS01000002">
    <property type="protein sequence ID" value="SUB34174.1"/>
    <property type="molecule type" value="Genomic_DNA"/>
</dbReference>
<name>A0A379B6J8_9PAST</name>
<dbReference type="PANTHER" id="PTHR34183">
    <property type="entry name" value="ENDOLYTIC PEPTIDOGLYCAN TRANSGLYCOSYLASE RLPA"/>
    <property type="match status" value="1"/>
</dbReference>
<dbReference type="Pfam" id="PF03330">
    <property type="entry name" value="DPBB_1"/>
    <property type="match status" value="1"/>
</dbReference>
<comment type="function">
    <text evidence="4">Lytic transglycosylase with a strong preference for naked glycan strands that lack stem peptides.</text>
</comment>
<dbReference type="GO" id="GO:0042834">
    <property type="term" value="F:peptidoglycan binding"/>
    <property type="evidence" value="ECO:0007669"/>
    <property type="project" value="InterPro"/>
</dbReference>
<dbReference type="EC" id="4.2.2.-" evidence="4"/>
<dbReference type="InterPro" id="IPR012997">
    <property type="entry name" value="RplA"/>
</dbReference>
<feature type="chain" id="PRO_5017094739" description="Endolytic peptidoglycan transglycosylase RlpA" evidence="4">
    <location>
        <begin position="25"/>
        <end position="281"/>
    </location>
</feature>
<keyword evidence="3 4" id="KW-0961">Cell wall biogenesis/degradation</keyword>
<dbReference type="HAMAP" id="MF_02071">
    <property type="entry name" value="RlpA"/>
    <property type="match status" value="1"/>
</dbReference>
<comment type="similarity">
    <text evidence="4 5">Belongs to the RlpA family.</text>
</comment>
<dbReference type="InterPro" id="IPR007730">
    <property type="entry name" value="SPOR-like_dom"/>
</dbReference>
<organism evidence="7 8">
    <name type="scientific">[Pasteurella] mairii</name>
    <dbReference type="NCBI Taxonomy" id="757"/>
    <lineage>
        <taxon>Bacteria</taxon>
        <taxon>Pseudomonadati</taxon>
        <taxon>Pseudomonadota</taxon>
        <taxon>Gammaproteobacteria</taxon>
        <taxon>Pasteurellales</taxon>
        <taxon>Pasteurellaceae</taxon>
    </lineage>
</organism>
<dbReference type="OrthoDB" id="9779128at2"/>
<evidence type="ECO:0000256" key="5">
    <source>
        <dbReference type="RuleBase" id="RU003495"/>
    </source>
</evidence>
<reference evidence="7 8" key="1">
    <citation type="submission" date="2018-06" db="EMBL/GenBank/DDBJ databases">
        <authorList>
            <consortium name="Pathogen Informatics"/>
            <person name="Doyle S."/>
        </authorList>
    </citation>
    <scope>NUCLEOTIDE SEQUENCE [LARGE SCALE GENOMIC DNA]</scope>
    <source>
        <strain evidence="7 8">NCTC10699</strain>
    </source>
</reference>
<dbReference type="SUPFAM" id="SSF110997">
    <property type="entry name" value="Sporulation related repeat"/>
    <property type="match status" value="1"/>
</dbReference>
<evidence type="ECO:0000256" key="3">
    <source>
        <dbReference type="ARBA" id="ARBA00023316"/>
    </source>
</evidence>
<dbReference type="InterPro" id="IPR036908">
    <property type="entry name" value="RlpA-like_sf"/>
</dbReference>
<evidence type="ECO:0000259" key="6">
    <source>
        <dbReference type="PROSITE" id="PS51724"/>
    </source>
</evidence>
<keyword evidence="8" id="KW-1185">Reference proteome</keyword>
<keyword evidence="2 4" id="KW-0456">Lyase</keyword>
<accession>A0A379B6J8</accession>
<dbReference type="NCBIfam" id="TIGR00413">
    <property type="entry name" value="rlpA"/>
    <property type="match status" value="1"/>
</dbReference>
<dbReference type="CDD" id="cd22268">
    <property type="entry name" value="DPBB_RlpA-like"/>
    <property type="match status" value="1"/>
</dbReference>
<dbReference type="Gene3D" id="2.40.40.10">
    <property type="entry name" value="RlpA-like domain"/>
    <property type="match status" value="1"/>
</dbReference>
<feature type="domain" description="SPOR" evidence="6">
    <location>
        <begin position="204"/>
        <end position="279"/>
    </location>
</feature>
<evidence type="ECO:0000313" key="7">
    <source>
        <dbReference type="EMBL" id="SUB34174.1"/>
    </source>
</evidence>
<dbReference type="GO" id="GO:0009279">
    <property type="term" value="C:cell outer membrane"/>
    <property type="evidence" value="ECO:0007669"/>
    <property type="project" value="TreeGrafter"/>
</dbReference>
<evidence type="ECO:0000256" key="2">
    <source>
        <dbReference type="ARBA" id="ARBA00023239"/>
    </source>
</evidence>
<dbReference type="GO" id="GO:0008932">
    <property type="term" value="F:lytic endotransglycosylase activity"/>
    <property type="evidence" value="ECO:0007669"/>
    <property type="project" value="UniProtKB-UniRule"/>
</dbReference>
<evidence type="ECO:0000256" key="1">
    <source>
        <dbReference type="ARBA" id="ARBA00022729"/>
    </source>
</evidence>
<dbReference type="Gene3D" id="3.30.70.1070">
    <property type="entry name" value="Sporulation related repeat"/>
    <property type="match status" value="1"/>
</dbReference>